<dbReference type="AlphaFoldDB" id="A0A939IY75"/>
<sequence length="285" mass="30791">MNSHIRPADPHGATAPATVIPPHARENTPRRSEGFNLLDGTNPVARIAALAIFTTPLFISIDLVSATVAVGFTVLFAWLCRTPVKELLYRGIPIFIALPFSGLSMALYGRPEGTSYFRWGWIHVTDNSLVLAAAIMIRILAVAFPAIIFLRHMDPADLGDGLAQVAKLPNRFVIGAVAAFRLGTLFTRDWKALGRSRRSRGLSDDGALVRFSGMFFALLVVALRRGGKLATAMEARGFGAPGQRSFARISRLHGRDWLLMFLAATAAAVSIGVAVATGYFKFLGV</sequence>
<feature type="region of interest" description="Disordered" evidence="6">
    <location>
        <begin position="1"/>
        <end position="32"/>
    </location>
</feature>
<dbReference type="Proteomes" id="UP000664332">
    <property type="component" value="Unassembled WGS sequence"/>
</dbReference>
<evidence type="ECO:0000256" key="3">
    <source>
        <dbReference type="ARBA" id="ARBA00022692"/>
    </source>
</evidence>
<reference evidence="8" key="1">
    <citation type="submission" date="2021-03" db="EMBL/GenBank/DDBJ databases">
        <authorList>
            <person name="Sun Q."/>
        </authorList>
    </citation>
    <scope>NUCLEOTIDE SEQUENCE</scope>
    <source>
        <strain evidence="8">CCM 8862</strain>
    </source>
</reference>
<dbReference type="EMBL" id="JAFLEQ010000016">
    <property type="protein sequence ID" value="MBN9644828.1"/>
    <property type="molecule type" value="Genomic_DNA"/>
</dbReference>
<evidence type="ECO:0000256" key="5">
    <source>
        <dbReference type="ARBA" id="ARBA00023136"/>
    </source>
</evidence>
<name>A0A939IY75_9CORY</name>
<proteinExistence type="predicted"/>
<organism evidence="8 9">
    <name type="scientific">Corynebacterium mendelii</name>
    <dbReference type="NCBI Taxonomy" id="2765362"/>
    <lineage>
        <taxon>Bacteria</taxon>
        <taxon>Bacillati</taxon>
        <taxon>Actinomycetota</taxon>
        <taxon>Actinomycetes</taxon>
        <taxon>Mycobacteriales</taxon>
        <taxon>Corynebacteriaceae</taxon>
        <taxon>Corynebacterium</taxon>
    </lineage>
</organism>
<dbReference type="GO" id="GO:0005886">
    <property type="term" value="C:plasma membrane"/>
    <property type="evidence" value="ECO:0007669"/>
    <property type="project" value="UniProtKB-ARBA"/>
</dbReference>
<evidence type="ECO:0000256" key="4">
    <source>
        <dbReference type="ARBA" id="ARBA00022989"/>
    </source>
</evidence>
<evidence type="ECO:0000313" key="9">
    <source>
        <dbReference type="Proteomes" id="UP000664332"/>
    </source>
</evidence>
<dbReference type="RefSeq" id="WP_207279295.1">
    <property type="nucleotide sequence ID" value="NZ_JAFLEQ010000016.1"/>
</dbReference>
<dbReference type="InterPro" id="IPR051611">
    <property type="entry name" value="ECF_transporter_component"/>
</dbReference>
<feature type="transmembrane region" description="Helical" evidence="7">
    <location>
        <begin position="87"/>
        <end position="109"/>
    </location>
</feature>
<keyword evidence="2" id="KW-1003">Cell membrane</keyword>
<keyword evidence="3 7" id="KW-0812">Transmembrane</keyword>
<dbReference type="CDD" id="cd16914">
    <property type="entry name" value="EcfT"/>
    <property type="match status" value="1"/>
</dbReference>
<feature type="compositionally biased region" description="Basic and acidic residues" evidence="6">
    <location>
        <begin position="23"/>
        <end position="32"/>
    </location>
</feature>
<evidence type="ECO:0000256" key="2">
    <source>
        <dbReference type="ARBA" id="ARBA00022475"/>
    </source>
</evidence>
<keyword evidence="5 7" id="KW-0472">Membrane</keyword>
<comment type="subcellular location">
    <subcellularLocation>
        <location evidence="1">Membrane</location>
        <topology evidence="1">Multi-pass membrane protein</topology>
    </subcellularLocation>
</comment>
<feature type="transmembrane region" description="Helical" evidence="7">
    <location>
        <begin position="47"/>
        <end position="80"/>
    </location>
</feature>
<keyword evidence="4 7" id="KW-1133">Transmembrane helix</keyword>
<keyword evidence="9" id="KW-1185">Reference proteome</keyword>
<evidence type="ECO:0000256" key="1">
    <source>
        <dbReference type="ARBA" id="ARBA00004141"/>
    </source>
</evidence>
<feature type="transmembrane region" description="Helical" evidence="7">
    <location>
        <begin position="171"/>
        <end position="187"/>
    </location>
</feature>
<gene>
    <name evidence="8" type="ORF">JZY06_09435</name>
</gene>
<dbReference type="Pfam" id="PF02361">
    <property type="entry name" value="CbiQ"/>
    <property type="match status" value="1"/>
</dbReference>
<feature type="transmembrane region" description="Helical" evidence="7">
    <location>
        <begin position="257"/>
        <end position="280"/>
    </location>
</feature>
<dbReference type="InterPro" id="IPR003339">
    <property type="entry name" value="ABC/ECF_trnsptr_transmembrane"/>
</dbReference>
<evidence type="ECO:0000313" key="8">
    <source>
        <dbReference type="EMBL" id="MBN9644828.1"/>
    </source>
</evidence>
<feature type="transmembrane region" description="Helical" evidence="7">
    <location>
        <begin position="129"/>
        <end position="150"/>
    </location>
</feature>
<feature type="transmembrane region" description="Helical" evidence="7">
    <location>
        <begin position="207"/>
        <end position="223"/>
    </location>
</feature>
<dbReference type="PANTHER" id="PTHR34857:SF2">
    <property type="entry name" value="SLL0384 PROTEIN"/>
    <property type="match status" value="1"/>
</dbReference>
<evidence type="ECO:0000256" key="6">
    <source>
        <dbReference type="SAM" id="MobiDB-lite"/>
    </source>
</evidence>
<protein>
    <submittedName>
        <fullName evidence="8">Energy-coupling factor transporter transmembrane protein EcfT</fullName>
    </submittedName>
</protein>
<accession>A0A939IY75</accession>
<comment type="caution">
    <text evidence="8">The sequence shown here is derived from an EMBL/GenBank/DDBJ whole genome shotgun (WGS) entry which is preliminary data.</text>
</comment>
<dbReference type="PANTHER" id="PTHR34857">
    <property type="entry name" value="SLL0384 PROTEIN"/>
    <property type="match status" value="1"/>
</dbReference>
<evidence type="ECO:0000256" key="7">
    <source>
        <dbReference type="SAM" id="Phobius"/>
    </source>
</evidence>